<reference evidence="2" key="1">
    <citation type="submission" date="2021-12" db="EMBL/GenBank/DDBJ databases">
        <authorList>
            <person name="Martin H S."/>
        </authorList>
    </citation>
    <scope>NUCLEOTIDE SEQUENCE</scope>
</reference>
<dbReference type="AlphaFoldDB" id="A0A8J9URN4"/>
<sequence length="150" mass="16410">MTNTDHKIQRCGSDDYAWCGGAARQAGLVSTCRAVRGVRGAVGAAAHEPRLPRPAPPARPPPSARTSAPLPPRHVARRSARPPRRLRPSEIHRRATRLVTSFHTRVSTRSGTDTPVRSTLAPSQRRAHYMLVDGVALSDSMLTAKEMYIF</sequence>
<name>A0A8J9URN4_9NEOP</name>
<proteinExistence type="predicted"/>
<keyword evidence="3" id="KW-1185">Reference proteome</keyword>
<evidence type="ECO:0000313" key="2">
    <source>
        <dbReference type="EMBL" id="CAH0724953.1"/>
    </source>
</evidence>
<feature type="non-terminal residue" evidence="2">
    <location>
        <position position="150"/>
    </location>
</feature>
<protein>
    <submittedName>
        <fullName evidence="2">Uncharacterized protein</fullName>
    </submittedName>
</protein>
<gene>
    <name evidence="2" type="ORF">BINO364_LOCUS10593</name>
</gene>
<dbReference type="OrthoDB" id="10576722at2759"/>
<evidence type="ECO:0000256" key="1">
    <source>
        <dbReference type="SAM" id="MobiDB-lite"/>
    </source>
</evidence>
<feature type="region of interest" description="Disordered" evidence="1">
    <location>
        <begin position="43"/>
        <end position="95"/>
    </location>
</feature>
<feature type="compositionally biased region" description="Pro residues" evidence="1">
    <location>
        <begin position="52"/>
        <end position="63"/>
    </location>
</feature>
<dbReference type="Proteomes" id="UP000838878">
    <property type="component" value="Chromosome 5"/>
</dbReference>
<dbReference type="EMBL" id="OV170225">
    <property type="protein sequence ID" value="CAH0724953.1"/>
    <property type="molecule type" value="Genomic_DNA"/>
</dbReference>
<feature type="compositionally biased region" description="Basic residues" evidence="1">
    <location>
        <begin position="74"/>
        <end position="86"/>
    </location>
</feature>
<evidence type="ECO:0000313" key="3">
    <source>
        <dbReference type="Proteomes" id="UP000838878"/>
    </source>
</evidence>
<organism evidence="2 3">
    <name type="scientific">Brenthis ino</name>
    <name type="common">lesser marbled fritillary</name>
    <dbReference type="NCBI Taxonomy" id="405034"/>
    <lineage>
        <taxon>Eukaryota</taxon>
        <taxon>Metazoa</taxon>
        <taxon>Ecdysozoa</taxon>
        <taxon>Arthropoda</taxon>
        <taxon>Hexapoda</taxon>
        <taxon>Insecta</taxon>
        <taxon>Pterygota</taxon>
        <taxon>Neoptera</taxon>
        <taxon>Endopterygota</taxon>
        <taxon>Lepidoptera</taxon>
        <taxon>Glossata</taxon>
        <taxon>Ditrysia</taxon>
        <taxon>Papilionoidea</taxon>
        <taxon>Nymphalidae</taxon>
        <taxon>Heliconiinae</taxon>
        <taxon>Argynnini</taxon>
        <taxon>Brenthis</taxon>
    </lineage>
</organism>
<accession>A0A8J9URN4</accession>